<organism evidence="1 2">
    <name type="scientific">Flavonifractor plautii</name>
    <name type="common">Fusobacterium plautii</name>
    <dbReference type="NCBI Taxonomy" id="292800"/>
    <lineage>
        <taxon>Bacteria</taxon>
        <taxon>Bacillati</taxon>
        <taxon>Bacillota</taxon>
        <taxon>Clostridia</taxon>
        <taxon>Eubacteriales</taxon>
        <taxon>Oscillospiraceae</taxon>
        <taxon>Flavonifractor</taxon>
    </lineage>
</organism>
<accession>A0A6I2R1K2</accession>
<comment type="caution">
    <text evidence="1">The sequence shown here is derived from an EMBL/GenBank/DDBJ whole genome shotgun (WGS) entry which is preliminary data.</text>
</comment>
<dbReference type="RefSeq" id="WP_003529507.1">
    <property type="nucleotide sequence ID" value="NZ_WKPR01000005.1"/>
</dbReference>
<reference evidence="1 2" key="1">
    <citation type="journal article" date="2019" name="Nat. Med.">
        <title>A library of human gut bacterial isolates paired with longitudinal multiomics data enables mechanistic microbiome research.</title>
        <authorList>
            <person name="Poyet M."/>
            <person name="Groussin M."/>
            <person name="Gibbons S.M."/>
            <person name="Avila-Pacheco J."/>
            <person name="Jiang X."/>
            <person name="Kearney S.M."/>
            <person name="Perrotta A.R."/>
            <person name="Berdy B."/>
            <person name="Zhao S."/>
            <person name="Lieberman T.D."/>
            <person name="Swanson P.K."/>
            <person name="Smith M."/>
            <person name="Roesemann S."/>
            <person name="Alexander J.E."/>
            <person name="Rich S.A."/>
            <person name="Livny J."/>
            <person name="Vlamakis H."/>
            <person name="Clish C."/>
            <person name="Bullock K."/>
            <person name="Deik A."/>
            <person name="Scott J."/>
            <person name="Pierce K.A."/>
            <person name="Xavier R.J."/>
            <person name="Alm E.J."/>
        </authorList>
    </citation>
    <scope>NUCLEOTIDE SEQUENCE [LARGE SCALE GENOMIC DNA]</scope>
    <source>
        <strain evidence="1 2">BIOML-A2</strain>
    </source>
</reference>
<protein>
    <submittedName>
        <fullName evidence="1">Uncharacterized protein</fullName>
    </submittedName>
</protein>
<dbReference type="Proteomes" id="UP000434475">
    <property type="component" value="Unassembled WGS sequence"/>
</dbReference>
<evidence type="ECO:0000313" key="2">
    <source>
        <dbReference type="Proteomes" id="UP000434475"/>
    </source>
</evidence>
<gene>
    <name evidence="1" type="ORF">GKE97_07305</name>
</gene>
<name>A0A6I2R1K2_FLAPL</name>
<dbReference type="AlphaFoldDB" id="A0A6I2R1K2"/>
<proteinExistence type="predicted"/>
<sequence>MNYFLAVNDRQLGTCLRMLFAEKLQPAVQTVLNEKGKIEFHISIAADQEVFEELNERYKIMIS</sequence>
<evidence type="ECO:0000313" key="1">
    <source>
        <dbReference type="EMBL" id="MSB19323.1"/>
    </source>
</evidence>
<dbReference type="EMBL" id="WKPR01000005">
    <property type="protein sequence ID" value="MSB19323.1"/>
    <property type="molecule type" value="Genomic_DNA"/>
</dbReference>